<proteinExistence type="predicted"/>
<comment type="caution">
    <text evidence="1">The sequence shown here is derived from an EMBL/GenBank/DDBJ whole genome shotgun (WGS) entry which is preliminary data.</text>
</comment>
<evidence type="ECO:0000313" key="1">
    <source>
        <dbReference type="EMBL" id="ROR96358.1"/>
    </source>
</evidence>
<sequence>MWRRFRELHPEVTLVLLPESAAPAGESDATEPTGEPVAAVDEATAHRIADAVVADVYQATDALSCWGAEPTLRWAPTGPDTLRPTAKAYLAPGRWGVGDGAELARRVADLGWTARLNPSDALVWIDAGRGEETLRLTVSPKALGVVVTGPAVRVAPELRTSLRTEAGRG</sequence>
<organism evidence="1 2">
    <name type="scientific">Salana multivorans</name>
    <dbReference type="NCBI Taxonomy" id="120377"/>
    <lineage>
        <taxon>Bacteria</taxon>
        <taxon>Bacillati</taxon>
        <taxon>Actinomycetota</taxon>
        <taxon>Actinomycetes</taxon>
        <taxon>Micrococcales</taxon>
        <taxon>Beutenbergiaceae</taxon>
        <taxon>Salana</taxon>
    </lineage>
</organism>
<evidence type="ECO:0000313" key="2">
    <source>
        <dbReference type="Proteomes" id="UP000275356"/>
    </source>
</evidence>
<reference evidence="1 2" key="1">
    <citation type="submission" date="2018-11" db="EMBL/GenBank/DDBJ databases">
        <title>Sequencing the genomes of 1000 actinobacteria strains.</title>
        <authorList>
            <person name="Klenk H.-P."/>
        </authorList>
    </citation>
    <scope>NUCLEOTIDE SEQUENCE [LARGE SCALE GENOMIC DNA]</scope>
    <source>
        <strain evidence="1 2">DSM 13521</strain>
    </source>
</reference>
<dbReference type="EMBL" id="RKHQ01000001">
    <property type="protein sequence ID" value="ROR96358.1"/>
    <property type="molecule type" value="Genomic_DNA"/>
</dbReference>
<dbReference type="OrthoDB" id="5143028at2"/>
<keyword evidence="2" id="KW-1185">Reference proteome</keyword>
<protein>
    <submittedName>
        <fullName evidence="1">Uncharacterized protein</fullName>
    </submittedName>
</protein>
<accession>A0A3N2D9P5</accession>
<dbReference type="Proteomes" id="UP000275356">
    <property type="component" value="Unassembled WGS sequence"/>
</dbReference>
<gene>
    <name evidence="1" type="ORF">EDD28_0941</name>
</gene>
<dbReference type="RefSeq" id="WP_123738547.1">
    <property type="nucleotide sequence ID" value="NZ_RKHQ01000001.1"/>
</dbReference>
<name>A0A3N2D9P5_9MICO</name>
<dbReference type="AlphaFoldDB" id="A0A3N2D9P5"/>